<dbReference type="Proteomes" id="UP000034883">
    <property type="component" value="Chromosome"/>
</dbReference>
<reference evidence="7 8" key="1">
    <citation type="submission" date="2015-03" db="EMBL/GenBank/DDBJ databases">
        <title>Genome assembly of Sandaracinus amylolyticus DSM 53668.</title>
        <authorList>
            <person name="Sharma G."/>
            <person name="Subramanian S."/>
        </authorList>
    </citation>
    <scope>NUCLEOTIDE SEQUENCE [LARGE SCALE GENOMIC DNA]</scope>
    <source>
        <strain evidence="7 8">DSM 53668</strain>
    </source>
</reference>
<accession>A0A0F6W8H7</accession>
<feature type="compositionally biased region" description="Low complexity" evidence="5">
    <location>
        <begin position="300"/>
        <end position="317"/>
    </location>
</feature>
<dbReference type="Pfam" id="PF05057">
    <property type="entry name" value="DUF676"/>
    <property type="match status" value="1"/>
</dbReference>
<dbReference type="PANTHER" id="PTHR48182:SF2">
    <property type="entry name" value="PROTEIN SERAC1"/>
    <property type="match status" value="1"/>
</dbReference>
<feature type="region of interest" description="Disordered" evidence="5">
    <location>
        <begin position="505"/>
        <end position="531"/>
    </location>
</feature>
<dbReference type="GO" id="GO:0016020">
    <property type="term" value="C:membrane"/>
    <property type="evidence" value="ECO:0007669"/>
    <property type="project" value="UniProtKB-SubCell"/>
</dbReference>
<dbReference type="KEGG" id="samy:DB32_007164"/>
<dbReference type="InterPro" id="IPR052374">
    <property type="entry name" value="SERAC1"/>
</dbReference>
<dbReference type="EMBL" id="CP011125">
    <property type="protein sequence ID" value="AKF10015.1"/>
    <property type="molecule type" value="Genomic_DNA"/>
</dbReference>
<evidence type="ECO:0000313" key="8">
    <source>
        <dbReference type="Proteomes" id="UP000034883"/>
    </source>
</evidence>
<dbReference type="Gene3D" id="3.40.50.1820">
    <property type="entry name" value="alpha/beta hydrolase"/>
    <property type="match status" value="1"/>
</dbReference>
<name>A0A0F6W8H7_9BACT</name>
<evidence type="ECO:0000313" key="7">
    <source>
        <dbReference type="EMBL" id="AKF10015.1"/>
    </source>
</evidence>
<feature type="compositionally biased region" description="Basic and acidic residues" evidence="5">
    <location>
        <begin position="505"/>
        <end position="514"/>
    </location>
</feature>
<protein>
    <submittedName>
        <fullName evidence="7">Kinesin light chain</fullName>
    </submittedName>
</protein>
<evidence type="ECO:0000259" key="6">
    <source>
        <dbReference type="Pfam" id="PF05057"/>
    </source>
</evidence>
<dbReference type="InterPro" id="IPR007751">
    <property type="entry name" value="DUF676_lipase-like"/>
</dbReference>
<evidence type="ECO:0000256" key="1">
    <source>
        <dbReference type="ARBA" id="ARBA00004240"/>
    </source>
</evidence>
<dbReference type="PANTHER" id="PTHR48182">
    <property type="entry name" value="PROTEIN SERAC1"/>
    <property type="match status" value="1"/>
</dbReference>
<comment type="subcellular location">
    <subcellularLocation>
        <location evidence="1">Endoplasmic reticulum</location>
    </subcellularLocation>
    <subcellularLocation>
        <location evidence="2">Membrane</location>
    </subcellularLocation>
</comment>
<organism evidence="7 8">
    <name type="scientific">Sandaracinus amylolyticus</name>
    <dbReference type="NCBI Taxonomy" id="927083"/>
    <lineage>
        <taxon>Bacteria</taxon>
        <taxon>Pseudomonadati</taxon>
        <taxon>Myxococcota</taxon>
        <taxon>Polyangia</taxon>
        <taxon>Polyangiales</taxon>
        <taxon>Sandaracinaceae</taxon>
        <taxon>Sandaracinus</taxon>
    </lineage>
</organism>
<evidence type="ECO:0000256" key="4">
    <source>
        <dbReference type="ARBA" id="ARBA00023136"/>
    </source>
</evidence>
<keyword evidence="3" id="KW-0256">Endoplasmic reticulum</keyword>
<dbReference type="STRING" id="927083.DB32_007164"/>
<sequence>MPISLHNTLAWIAGTVRFATRLNSPSRARIAVYEVPRTDAGPTAADVVLLHGLGGDAWGTWAASEHPEAYWPGWMSRGLGVRVLCVQYPTQVASFQPTPNMPAPWRAGLVGSALETAGVGTRPWVMIAHSLGGVVAKHLVVQLERKADTRPIVDQLQGMLFIATPHDGSHVANIASHTSWLVGQDVLYLQRRRAWGELEELHQQFLASVGTARDRRPATGAGARPPRLRGMYETLETKGVLVVPRSSALRGMDNENNDPFAAVDGDHFACCKPEAPSDPAYVRMEEYVRALLTEAPPPSTSTDPPSTSTKGPSTSTKPLPPVPRPRRRSRAVGVGAVVATLAIVVGAMGVWRHEMRAWIQSRPIRLAAVAHQDEHALTRDWEISRFAHDGDPLHPARTLGDVLVEANSQVRQLRECLQESTGSRADCVGVTIIVAPGGTGKGPVGRHLAVTLAGATRIDLAWPRDAGAAFDSLGGTYEPYSTVPGVLAASLPAPQFDRVRWPHARDGAADRATDASELNVPGSAPTDAARDTGSGALAARFSAVIDFYGQNAPAHERGFIRANPRTVIVDSLDEISASSGRAILELATAWTAEDDERAVVFLSRAEAAIPLVRTHGDTRAIGIARLDPLFVGSGETFLWYLTDVACTAHLRGVPLPSSAQGRMTCAEHESWADRRAWAVDAAAGLGLDGARDLLYAGETGNIVIQAAFDGSDRIPTAVLTRLLQRAREHHGRPQPGDRLFAPYFSALSTLAHEGIPRGAGMTRADVLVGMGAVRFSVGSQSYEIREADLLRFSGFVAYHGDGFEFHPPALQAVLASAELRDGQVVVDEARYGAAMACVLPGCPLGL</sequence>
<evidence type="ECO:0000256" key="2">
    <source>
        <dbReference type="ARBA" id="ARBA00004370"/>
    </source>
</evidence>
<dbReference type="InterPro" id="IPR029058">
    <property type="entry name" value="AB_hydrolase_fold"/>
</dbReference>
<keyword evidence="8" id="KW-1185">Reference proteome</keyword>
<dbReference type="SUPFAM" id="SSF53474">
    <property type="entry name" value="alpha/beta-Hydrolases"/>
    <property type="match status" value="1"/>
</dbReference>
<dbReference type="AlphaFoldDB" id="A0A0F6W8H7"/>
<proteinExistence type="predicted"/>
<evidence type="ECO:0000256" key="3">
    <source>
        <dbReference type="ARBA" id="ARBA00022824"/>
    </source>
</evidence>
<evidence type="ECO:0000256" key="5">
    <source>
        <dbReference type="SAM" id="MobiDB-lite"/>
    </source>
</evidence>
<keyword evidence="4" id="KW-0472">Membrane</keyword>
<gene>
    <name evidence="7" type="ORF">DB32_007164</name>
</gene>
<feature type="region of interest" description="Disordered" evidence="5">
    <location>
        <begin position="294"/>
        <end position="330"/>
    </location>
</feature>
<feature type="domain" description="DUF676" evidence="6">
    <location>
        <begin position="126"/>
        <end position="173"/>
    </location>
</feature>